<sequence length="96" mass="11094">MNLFLTSEANLEEQIQIQIALIDNKINFCNCTILLDIAGNLAESIQDEIYFKSSEDKLAHKFPIFLTKISCWNIEMCIYQTMFSPLNVNFPIVMKL</sequence>
<name>A0AAV4M611_CAEEX</name>
<protein>
    <submittedName>
        <fullName evidence="1">Uncharacterized protein</fullName>
    </submittedName>
</protein>
<reference evidence="1 2" key="1">
    <citation type="submission" date="2021-06" db="EMBL/GenBank/DDBJ databases">
        <title>Caerostris extrusa draft genome.</title>
        <authorList>
            <person name="Kono N."/>
            <person name="Arakawa K."/>
        </authorList>
    </citation>
    <scope>NUCLEOTIDE SEQUENCE [LARGE SCALE GENOMIC DNA]</scope>
</reference>
<evidence type="ECO:0000313" key="1">
    <source>
        <dbReference type="EMBL" id="GIX67783.1"/>
    </source>
</evidence>
<dbReference type="Proteomes" id="UP001054945">
    <property type="component" value="Unassembled WGS sequence"/>
</dbReference>
<proteinExistence type="predicted"/>
<keyword evidence="2" id="KW-1185">Reference proteome</keyword>
<comment type="caution">
    <text evidence="1">The sequence shown here is derived from an EMBL/GenBank/DDBJ whole genome shotgun (WGS) entry which is preliminary data.</text>
</comment>
<dbReference type="EMBL" id="BPLR01001900">
    <property type="protein sequence ID" value="GIX67783.1"/>
    <property type="molecule type" value="Genomic_DNA"/>
</dbReference>
<evidence type="ECO:0000313" key="2">
    <source>
        <dbReference type="Proteomes" id="UP001054945"/>
    </source>
</evidence>
<gene>
    <name evidence="1" type="ORF">CEXT_557221</name>
</gene>
<accession>A0AAV4M611</accession>
<organism evidence="1 2">
    <name type="scientific">Caerostris extrusa</name>
    <name type="common">Bark spider</name>
    <name type="synonym">Caerostris bankana</name>
    <dbReference type="NCBI Taxonomy" id="172846"/>
    <lineage>
        <taxon>Eukaryota</taxon>
        <taxon>Metazoa</taxon>
        <taxon>Ecdysozoa</taxon>
        <taxon>Arthropoda</taxon>
        <taxon>Chelicerata</taxon>
        <taxon>Arachnida</taxon>
        <taxon>Araneae</taxon>
        <taxon>Araneomorphae</taxon>
        <taxon>Entelegynae</taxon>
        <taxon>Araneoidea</taxon>
        <taxon>Araneidae</taxon>
        <taxon>Caerostris</taxon>
    </lineage>
</organism>
<dbReference type="AlphaFoldDB" id="A0AAV4M611"/>